<name>A0ACA9Y3X3_9ASCO</name>
<dbReference type="EMBL" id="CALSDN010000002">
    <property type="protein sequence ID" value="CAH6719503.1"/>
    <property type="molecule type" value="Genomic_DNA"/>
</dbReference>
<sequence length="204" mass="24003">MNCYDDCYINNSTNYNFNENIDYLSNEIHIPNSLLIKCWKQSKYDISIIIPSTISRRLENISWRRLYKNLHNLDEISPTVINWYKDHDINWCYGPKFVDDDLITLPVEEEVIEEPLQDIQQSILDISDDSDYESELSDYDSEVNLHTTFSASSVESMDKSLIKNVLPLKKKRVKFNFIINSREIINGISIDYDFLDNELLNTIN</sequence>
<proteinExistence type="predicted"/>
<dbReference type="Proteomes" id="UP001152531">
    <property type="component" value="Unassembled WGS sequence"/>
</dbReference>
<reference evidence="1" key="1">
    <citation type="submission" date="2022-06" db="EMBL/GenBank/DDBJ databases">
        <authorList>
            <person name="Legras J.-L."/>
            <person name="Devillers H."/>
            <person name="Grondin C."/>
        </authorList>
    </citation>
    <scope>NUCLEOTIDE SEQUENCE</scope>
    <source>
        <strain evidence="1">CLIB 1444</strain>
    </source>
</reference>
<evidence type="ECO:0000313" key="2">
    <source>
        <dbReference type="Proteomes" id="UP001152531"/>
    </source>
</evidence>
<gene>
    <name evidence="1" type="ORF">CLIB1444_02S10066</name>
</gene>
<accession>A0ACA9Y3X3</accession>
<organism evidence="1 2">
    <name type="scientific">[Candida] jaroonii</name>
    <dbReference type="NCBI Taxonomy" id="467808"/>
    <lineage>
        <taxon>Eukaryota</taxon>
        <taxon>Fungi</taxon>
        <taxon>Dikarya</taxon>
        <taxon>Ascomycota</taxon>
        <taxon>Saccharomycotina</taxon>
        <taxon>Pichiomycetes</taxon>
        <taxon>Debaryomycetaceae</taxon>
        <taxon>Yamadazyma</taxon>
    </lineage>
</organism>
<protein>
    <submittedName>
        <fullName evidence="1">Uncharacterized protein</fullName>
    </submittedName>
</protein>
<keyword evidence="2" id="KW-1185">Reference proteome</keyword>
<comment type="caution">
    <text evidence="1">The sequence shown here is derived from an EMBL/GenBank/DDBJ whole genome shotgun (WGS) entry which is preliminary data.</text>
</comment>
<evidence type="ECO:0000313" key="1">
    <source>
        <dbReference type="EMBL" id="CAH6719503.1"/>
    </source>
</evidence>